<keyword evidence="1" id="KW-0695">RNA-directed DNA polymerase</keyword>
<dbReference type="GO" id="GO:0003964">
    <property type="term" value="F:RNA-directed DNA polymerase activity"/>
    <property type="evidence" value="ECO:0007669"/>
    <property type="project" value="UniProtKB-KW"/>
</dbReference>
<proteinExistence type="predicted"/>
<dbReference type="EMBL" id="BKCJ010004608">
    <property type="protein sequence ID" value="GEU62049.1"/>
    <property type="molecule type" value="Genomic_DNA"/>
</dbReference>
<comment type="caution">
    <text evidence="1">The sequence shown here is derived from an EMBL/GenBank/DDBJ whole genome shotgun (WGS) entry which is preliminary data.</text>
</comment>
<name>A0A6L2LLS6_TANCI</name>
<dbReference type="AlphaFoldDB" id="A0A6L2LLS6"/>
<gene>
    <name evidence="1" type="ORF">Tci_034027</name>
</gene>
<keyword evidence="1" id="KW-0548">Nucleotidyltransferase</keyword>
<organism evidence="1">
    <name type="scientific">Tanacetum cinerariifolium</name>
    <name type="common">Dalmatian daisy</name>
    <name type="synonym">Chrysanthemum cinerariifolium</name>
    <dbReference type="NCBI Taxonomy" id="118510"/>
    <lineage>
        <taxon>Eukaryota</taxon>
        <taxon>Viridiplantae</taxon>
        <taxon>Streptophyta</taxon>
        <taxon>Embryophyta</taxon>
        <taxon>Tracheophyta</taxon>
        <taxon>Spermatophyta</taxon>
        <taxon>Magnoliopsida</taxon>
        <taxon>eudicotyledons</taxon>
        <taxon>Gunneridae</taxon>
        <taxon>Pentapetalae</taxon>
        <taxon>asterids</taxon>
        <taxon>campanulids</taxon>
        <taxon>Asterales</taxon>
        <taxon>Asteraceae</taxon>
        <taxon>Asteroideae</taxon>
        <taxon>Anthemideae</taxon>
        <taxon>Anthemidinae</taxon>
        <taxon>Tanacetum</taxon>
    </lineage>
</organism>
<keyword evidence="1" id="KW-0808">Transferase</keyword>
<evidence type="ECO:0000313" key="1">
    <source>
        <dbReference type="EMBL" id="GEU62049.1"/>
    </source>
</evidence>
<sequence length="485" mass="55440">MSTRSTSTDLVPQFTDPESVIHNHQRNLGDPSLLLDFEEINMANNNNVQGPPPTDPNILAPDLCATEELLQAPTDGVGDEIVVPPVLASQIELKIALLNLVTAISFHDFDSDDSHSHIQRFTRITQTIKLNQVLHDIIKLILFPFSLEEAARTWLEKESPNSITTWNDLVSNINFFNTNTAYSTPSSIRRTQFTQYGVLGYLTVSFLVRLLHVKMDDPNINMEEYIRIEEEKARRNGKEYNWETATYSKIWYDEDVHNLRSVETEFPAIVFDNALTSKVTPSYEPTVSSLNDIEIDFRILFDKSDDEDYTVVFDKNSDALRSKSDFSTEPTLCPQHIDEFNLKDETSLCECDKKEENVLYFNDLFLFNVIYSDDLKSDEENNDDKIDIKQSLMDMFIIPLPNVINTEVGAYARGSNMLLDTSHDTSNKIFKTETFIKELNVNIVASNYLNKGIAFIFLIKNLYVPFGIPFDPKLFYKDGIKLGQV</sequence>
<reference evidence="1" key="1">
    <citation type="journal article" date="2019" name="Sci. Rep.">
        <title>Draft genome of Tanacetum cinerariifolium, the natural source of mosquito coil.</title>
        <authorList>
            <person name="Yamashiro T."/>
            <person name="Shiraishi A."/>
            <person name="Satake H."/>
            <person name="Nakayama K."/>
        </authorList>
    </citation>
    <scope>NUCLEOTIDE SEQUENCE</scope>
</reference>
<protein>
    <submittedName>
        <fullName evidence="1">Reverse transcriptase domain-containing protein</fullName>
    </submittedName>
</protein>
<accession>A0A6L2LLS6</accession>